<evidence type="ECO:0000256" key="2">
    <source>
        <dbReference type="PROSITE-ProRule" id="PRU00649"/>
    </source>
</evidence>
<feature type="compositionally biased region" description="Basic and acidic residues" evidence="3">
    <location>
        <begin position="289"/>
        <end position="305"/>
    </location>
</feature>
<dbReference type="STRING" id="35128.B8CA43"/>
<dbReference type="RefSeq" id="XP_002292981.1">
    <property type="nucleotide sequence ID" value="XM_002292945.1"/>
</dbReference>
<gene>
    <name evidence="7" type="ORF">THAPSDRAFT_9008</name>
</gene>
<evidence type="ECO:0000313" key="8">
    <source>
        <dbReference type="Proteomes" id="UP000001449"/>
    </source>
</evidence>
<feature type="domain" description="RRM" evidence="5">
    <location>
        <begin position="550"/>
        <end position="620"/>
    </location>
</feature>
<dbReference type="Gene3D" id="1.20.930.10">
    <property type="entry name" value="Conserved domain common to transcription factors TFIIS, elongin A, CRSP70"/>
    <property type="match status" value="1"/>
</dbReference>
<evidence type="ECO:0000256" key="1">
    <source>
        <dbReference type="PROSITE-ProRule" id="PRU00176"/>
    </source>
</evidence>
<dbReference type="InterPro" id="IPR050907">
    <property type="entry name" value="SRSF"/>
</dbReference>
<evidence type="ECO:0000313" key="7">
    <source>
        <dbReference type="EMBL" id="EED89442.1"/>
    </source>
</evidence>
<evidence type="ECO:0000259" key="5">
    <source>
        <dbReference type="PROSITE" id="PS50102"/>
    </source>
</evidence>
<dbReference type="SUPFAM" id="SSF54928">
    <property type="entry name" value="RNA-binding domain, RBD"/>
    <property type="match status" value="1"/>
</dbReference>
<protein>
    <recommendedName>
        <fullName evidence="9">RRM domain-containing protein</fullName>
    </recommendedName>
</protein>
<dbReference type="InterPro" id="IPR035979">
    <property type="entry name" value="RBD_domain_sf"/>
</dbReference>
<dbReference type="PaxDb" id="35128-Thaps9008"/>
<proteinExistence type="predicted"/>
<evidence type="ECO:0000256" key="3">
    <source>
        <dbReference type="SAM" id="MobiDB-lite"/>
    </source>
</evidence>
<feature type="domain" description="TFIIS N-terminal" evidence="6">
    <location>
        <begin position="74"/>
        <end position="156"/>
    </location>
</feature>
<dbReference type="SMART" id="SM00360">
    <property type="entry name" value="RRM"/>
    <property type="match status" value="2"/>
</dbReference>
<feature type="region of interest" description="Disordered" evidence="3">
    <location>
        <begin position="158"/>
        <end position="193"/>
    </location>
</feature>
<dbReference type="KEGG" id="tps:THAPSDRAFT_9008"/>
<dbReference type="GeneID" id="7449395"/>
<reference evidence="7 8" key="2">
    <citation type="journal article" date="2008" name="Nature">
        <title>The Phaeodactylum genome reveals the evolutionary history of diatom genomes.</title>
        <authorList>
            <person name="Bowler C."/>
            <person name="Allen A.E."/>
            <person name="Badger J.H."/>
            <person name="Grimwood J."/>
            <person name="Jabbari K."/>
            <person name="Kuo A."/>
            <person name="Maheswari U."/>
            <person name="Martens C."/>
            <person name="Maumus F."/>
            <person name="Otillar R.P."/>
            <person name="Rayko E."/>
            <person name="Salamov A."/>
            <person name="Vandepoele K."/>
            <person name="Beszteri B."/>
            <person name="Gruber A."/>
            <person name="Heijde M."/>
            <person name="Katinka M."/>
            <person name="Mock T."/>
            <person name="Valentin K."/>
            <person name="Verret F."/>
            <person name="Berges J.A."/>
            <person name="Brownlee C."/>
            <person name="Cadoret J.P."/>
            <person name="Chiovitti A."/>
            <person name="Choi C.J."/>
            <person name="Coesel S."/>
            <person name="De Martino A."/>
            <person name="Detter J.C."/>
            <person name="Durkin C."/>
            <person name="Falciatore A."/>
            <person name="Fournet J."/>
            <person name="Haruta M."/>
            <person name="Huysman M.J."/>
            <person name="Jenkins B.D."/>
            <person name="Jiroutova K."/>
            <person name="Jorgensen R.E."/>
            <person name="Joubert Y."/>
            <person name="Kaplan A."/>
            <person name="Kroger N."/>
            <person name="Kroth P.G."/>
            <person name="La Roche J."/>
            <person name="Lindquist E."/>
            <person name="Lommer M."/>
            <person name="Martin-Jezequel V."/>
            <person name="Lopez P.J."/>
            <person name="Lucas S."/>
            <person name="Mangogna M."/>
            <person name="McGinnis K."/>
            <person name="Medlin L.K."/>
            <person name="Montsant A."/>
            <person name="Oudot-Le Secq M.P."/>
            <person name="Napoli C."/>
            <person name="Obornik M."/>
            <person name="Parker M.S."/>
            <person name="Petit J.L."/>
            <person name="Porcel B.M."/>
            <person name="Poulsen N."/>
            <person name="Robison M."/>
            <person name="Rychlewski L."/>
            <person name="Rynearson T.A."/>
            <person name="Schmutz J."/>
            <person name="Shapiro H."/>
            <person name="Siaut M."/>
            <person name="Stanley M."/>
            <person name="Sussman M.R."/>
            <person name="Taylor A.R."/>
            <person name="Vardi A."/>
            <person name="von Dassow P."/>
            <person name="Vyverman W."/>
            <person name="Willis A."/>
            <person name="Wyrwicz L.S."/>
            <person name="Rokhsar D.S."/>
            <person name="Weissenbach J."/>
            <person name="Armbrust E.V."/>
            <person name="Green B.R."/>
            <person name="Van de Peer Y."/>
            <person name="Grigoriev I.V."/>
        </authorList>
    </citation>
    <scope>NUCLEOTIDE SEQUENCE [LARGE SCALE GENOMIC DNA]</scope>
    <source>
        <strain evidence="7 8">CCMP1335</strain>
    </source>
</reference>
<dbReference type="eggNOG" id="KOG0148">
    <property type="taxonomic scope" value="Eukaryota"/>
</dbReference>
<dbReference type="PROSITE" id="PS51319">
    <property type="entry name" value="TFIIS_N"/>
    <property type="match status" value="1"/>
</dbReference>
<dbReference type="PANTHER" id="PTHR23147">
    <property type="entry name" value="SERINE/ARGININE RICH SPLICING FACTOR"/>
    <property type="match status" value="1"/>
</dbReference>
<dbReference type="FunFam" id="3.30.70.330:FF:001646">
    <property type="match status" value="2"/>
</dbReference>
<dbReference type="OMA" id="CVGTPNE"/>
<dbReference type="AlphaFoldDB" id="B8CA43"/>
<feature type="region of interest" description="Disordered" evidence="3">
    <location>
        <begin position="285"/>
        <end position="305"/>
    </location>
</feature>
<feature type="signal peptide" evidence="4">
    <location>
        <begin position="1"/>
        <end position="23"/>
    </location>
</feature>
<dbReference type="GO" id="GO:0003723">
    <property type="term" value="F:RNA binding"/>
    <property type="evidence" value="ECO:0000318"/>
    <property type="project" value="GO_Central"/>
</dbReference>
<dbReference type="InterPro" id="IPR012677">
    <property type="entry name" value="Nucleotide-bd_a/b_plait_sf"/>
</dbReference>
<feature type="chain" id="PRO_5002869210" description="RRM domain-containing protein" evidence="4">
    <location>
        <begin position="24"/>
        <end position="760"/>
    </location>
</feature>
<feature type="region of interest" description="Disordered" evidence="3">
    <location>
        <begin position="232"/>
        <end position="253"/>
    </location>
</feature>
<reference evidence="7 8" key="1">
    <citation type="journal article" date="2004" name="Science">
        <title>The genome of the diatom Thalassiosira pseudonana: ecology, evolution, and metabolism.</title>
        <authorList>
            <person name="Armbrust E.V."/>
            <person name="Berges J.A."/>
            <person name="Bowler C."/>
            <person name="Green B.R."/>
            <person name="Martinez D."/>
            <person name="Putnam N.H."/>
            <person name="Zhou S."/>
            <person name="Allen A.E."/>
            <person name="Apt K.E."/>
            <person name="Bechner M."/>
            <person name="Brzezinski M.A."/>
            <person name="Chaal B.K."/>
            <person name="Chiovitti A."/>
            <person name="Davis A.K."/>
            <person name="Demarest M.S."/>
            <person name="Detter J.C."/>
            <person name="Glavina T."/>
            <person name="Goodstein D."/>
            <person name="Hadi M.Z."/>
            <person name="Hellsten U."/>
            <person name="Hildebrand M."/>
            <person name="Jenkins B.D."/>
            <person name="Jurka J."/>
            <person name="Kapitonov V.V."/>
            <person name="Kroger N."/>
            <person name="Lau W.W."/>
            <person name="Lane T.W."/>
            <person name="Larimer F.W."/>
            <person name="Lippmeier J.C."/>
            <person name="Lucas S."/>
            <person name="Medina M."/>
            <person name="Montsant A."/>
            <person name="Obornik M."/>
            <person name="Parker M.S."/>
            <person name="Palenik B."/>
            <person name="Pazour G.J."/>
            <person name="Richardson P.M."/>
            <person name="Rynearson T.A."/>
            <person name="Saito M.A."/>
            <person name="Schwartz D.C."/>
            <person name="Thamatrakoln K."/>
            <person name="Valentin K."/>
            <person name="Vardi A."/>
            <person name="Wilkerson F.P."/>
            <person name="Rokhsar D.S."/>
        </authorList>
    </citation>
    <scope>NUCLEOTIDE SEQUENCE [LARGE SCALE GENOMIC DNA]</scope>
    <source>
        <strain evidence="7 8">CCMP1335</strain>
    </source>
</reference>
<keyword evidence="8" id="KW-1185">Reference proteome</keyword>
<dbReference type="Pfam" id="PF00076">
    <property type="entry name" value="RRM_1"/>
    <property type="match status" value="1"/>
</dbReference>
<dbReference type="SUPFAM" id="SSF47676">
    <property type="entry name" value="Conserved domain common to transcription factors TFIIS, elongin A, CRSP70"/>
    <property type="match status" value="1"/>
</dbReference>
<keyword evidence="1" id="KW-0694">RNA-binding</keyword>
<feature type="domain" description="RRM" evidence="5">
    <location>
        <begin position="662"/>
        <end position="732"/>
    </location>
</feature>
<dbReference type="HOGENOM" id="CLU_367066_0_0_1"/>
<evidence type="ECO:0000259" key="6">
    <source>
        <dbReference type="PROSITE" id="PS51319"/>
    </source>
</evidence>
<dbReference type="Gene3D" id="3.30.70.330">
    <property type="match status" value="2"/>
</dbReference>
<feature type="region of interest" description="Disordered" evidence="3">
    <location>
        <begin position="740"/>
        <end position="760"/>
    </location>
</feature>
<dbReference type="Proteomes" id="UP000001449">
    <property type="component" value="Chromosome 12"/>
</dbReference>
<dbReference type="InParanoid" id="B8CA43"/>
<dbReference type="InterPro" id="IPR035441">
    <property type="entry name" value="TFIIS/LEDGF_dom_sf"/>
</dbReference>
<keyword evidence="2" id="KW-0539">Nucleus</keyword>
<dbReference type="GO" id="GO:0005634">
    <property type="term" value="C:nucleus"/>
    <property type="evidence" value="ECO:0007669"/>
    <property type="project" value="UniProtKB-SubCell"/>
</dbReference>
<organism evidence="7 8">
    <name type="scientific">Thalassiosira pseudonana</name>
    <name type="common">Marine diatom</name>
    <name type="synonym">Cyclotella nana</name>
    <dbReference type="NCBI Taxonomy" id="35128"/>
    <lineage>
        <taxon>Eukaryota</taxon>
        <taxon>Sar</taxon>
        <taxon>Stramenopiles</taxon>
        <taxon>Ochrophyta</taxon>
        <taxon>Bacillariophyta</taxon>
        <taxon>Coscinodiscophyceae</taxon>
        <taxon>Thalassiosirophycidae</taxon>
        <taxon>Thalassiosirales</taxon>
        <taxon>Thalassiosiraceae</taxon>
        <taxon>Thalassiosira</taxon>
    </lineage>
</organism>
<dbReference type="Pfam" id="PF08711">
    <property type="entry name" value="Med26"/>
    <property type="match status" value="1"/>
</dbReference>
<dbReference type="InterPro" id="IPR017923">
    <property type="entry name" value="TFIIS_N"/>
</dbReference>
<accession>B8CA43</accession>
<keyword evidence="4" id="KW-0732">Signal</keyword>
<dbReference type="PROSITE" id="PS50102">
    <property type="entry name" value="RRM"/>
    <property type="match status" value="2"/>
</dbReference>
<dbReference type="InterPro" id="IPR000504">
    <property type="entry name" value="RRM_dom"/>
</dbReference>
<name>B8CA43_THAPS</name>
<evidence type="ECO:0008006" key="9">
    <source>
        <dbReference type="Google" id="ProtNLM"/>
    </source>
</evidence>
<evidence type="ECO:0000256" key="4">
    <source>
        <dbReference type="SAM" id="SignalP"/>
    </source>
</evidence>
<comment type="subcellular location">
    <subcellularLocation>
        <location evidence="2">Nucleus</location>
    </subcellularLocation>
</comment>
<sequence length="760" mass="82083">MQYFLSYLKLFVFYTFFLHQQMADTTTTNIPDPQTKSRVLEQRRCLLLATVGATAEDSSNNSTLKSILNAGFLVHVKSWLDDILAGTIGGMDLLLHLLNNIIPLPVTKDMVTSSRLGKAVAALEKHKICVGTPNESSIKSRVSQVKERWSASVKALKKAQEPTSAATKRPSEEVVAPAPPVAKKVKREAPKSSLSNLLKKVGNDNNKPATTMPAIPRTNEVKPKVKVEVPDVKEEAKPAATSETQVPMKKEKRRIRWADASGQVLATAQENTAVATATGVVGADEEIAQDPRSKKERKSRWSDRKKKDLIHEKELLLQASHEDKEDLLNAMAMMAVWKRPQALPDDAPVQVTSNEINVQNNRMATLPPVNYASESVVPISPTLLNEVEKALELSSMNTSAPNDIPFFIPQAPVPPPAMAAPAYPPLTALPPNPSTEADISTVLMMGLPLFLVGSNLQALQTLAAAPGLLDTFKDVNGVYDQPRLINLVQTLAQNVAPASAPPQNFYQHTAGLALPGQAQGMYSTPAVGSIPATQQPASRGYRGDQNLNEANLHLSGYGPMTTPDEIIALFAPYVHVTEVVPKSNFSFVNTRDPDGARRAREALNGALLGGQPVRINLATRKAKNPMHETTATIPAPPPVPLNSIGQVDVDQVRDDRGNPSTKNLFIAGYGPATTEQQLKELVAQYATVISVVNKGTFAFVNTTDKAAAVLARQSLIGHMLNGGPLRINFAKESGRLGTSFDSTYGPASSHMQSTSSYGRY</sequence>
<dbReference type="EMBL" id="CM000647">
    <property type="protein sequence ID" value="EED89442.1"/>
    <property type="molecule type" value="Genomic_DNA"/>
</dbReference>